<organism evidence="5 6">
    <name type="scientific">Thalassomonas haliotis</name>
    <dbReference type="NCBI Taxonomy" id="485448"/>
    <lineage>
        <taxon>Bacteria</taxon>
        <taxon>Pseudomonadati</taxon>
        <taxon>Pseudomonadota</taxon>
        <taxon>Gammaproteobacteria</taxon>
        <taxon>Alteromonadales</taxon>
        <taxon>Colwelliaceae</taxon>
        <taxon>Thalassomonas</taxon>
    </lineage>
</organism>
<dbReference type="InterPro" id="IPR036890">
    <property type="entry name" value="HATPase_C_sf"/>
</dbReference>
<dbReference type="CDD" id="cd00082">
    <property type="entry name" value="HisKA"/>
    <property type="match status" value="1"/>
</dbReference>
<dbReference type="EC" id="2.7.13.3" evidence="2"/>
<dbReference type="EMBL" id="CP059693">
    <property type="protein sequence ID" value="WDE10225.1"/>
    <property type="molecule type" value="Genomic_DNA"/>
</dbReference>
<evidence type="ECO:0000259" key="4">
    <source>
        <dbReference type="PROSITE" id="PS50109"/>
    </source>
</evidence>
<dbReference type="SMART" id="SM00387">
    <property type="entry name" value="HATPase_c"/>
    <property type="match status" value="1"/>
</dbReference>
<evidence type="ECO:0000313" key="5">
    <source>
        <dbReference type="EMBL" id="WDE10225.1"/>
    </source>
</evidence>
<dbReference type="Proteomes" id="UP001215231">
    <property type="component" value="Chromosome"/>
</dbReference>
<feature type="domain" description="Histidine kinase" evidence="4">
    <location>
        <begin position="68"/>
        <end position="317"/>
    </location>
</feature>
<gene>
    <name evidence="5" type="ORF">H3N35_18335</name>
</gene>
<evidence type="ECO:0000256" key="3">
    <source>
        <dbReference type="ARBA" id="ARBA00022553"/>
    </source>
</evidence>
<keyword evidence="5" id="KW-0418">Kinase</keyword>
<evidence type="ECO:0000313" key="6">
    <source>
        <dbReference type="Proteomes" id="UP001215231"/>
    </source>
</evidence>
<dbReference type="Pfam" id="PF02518">
    <property type="entry name" value="HATPase_c"/>
    <property type="match status" value="1"/>
</dbReference>
<dbReference type="PRINTS" id="PR00344">
    <property type="entry name" value="BCTRLSENSOR"/>
</dbReference>
<reference evidence="5 6" key="1">
    <citation type="journal article" date="2022" name="Mar. Drugs">
        <title>Bioassay-Guided Fractionation Leads to the Detection of Cholic Acid Generated by the Rare Thalassomonas sp.</title>
        <authorList>
            <person name="Pheiffer F."/>
            <person name="Schneider Y.K."/>
            <person name="Hansen E.H."/>
            <person name="Andersen J.H."/>
            <person name="Isaksson J."/>
            <person name="Busche T."/>
            <person name="R C."/>
            <person name="Kalinowski J."/>
            <person name="Zyl L.V."/>
            <person name="Trindade M."/>
        </authorList>
    </citation>
    <scope>NUCLEOTIDE SEQUENCE [LARGE SCALE GENOMIC DNA]</scope>
    <source>
        <strain evidence="5 6">A5K-61T</strain>
    </source>
</reference>
<dbReference type="InterPro" id="IPR003661">
    <property type="entry name" value="HisK_dim/P_dom"/>
</dbReference>
<sequence length="317" mass="35265">MDAQNPYQSAYDRERKARLHAESLLDEKTRDLYANVVQLQETIAELSDTQEKLIQSEKMASIGQLAAGVAHEINNPIGFSISNLATLSDCVESFMNLDEFVSAKMATNSDDNFFEQYKNLQEQEDIEFIKEDVKELLSDTINGLDRVKDIVAHLKKVSYQGEMAKELCDINACIEESLKVAGSELKYTMEVEKDLQSIPQVMCHGNELHQVLINMYVNAAHACEDNPQGLLKVKTSSKTLRKKDWVVIDITDNGKGISKAIIKKIFDPFYTTKPVGVGTGLGLSISFGIIEKHGGRIDVVSEEGKGTTFSILLPVEL</sequence>
<dbReference type="InterPro" id="IPR003594">
    <property type="entry name" value="HATPase_dom"/>
</dbReference>
<dbReference type="PANTHER" id="PTHR43065:SF50">
    <property type="entry name" value="HISTIDINE KINASE"/>
    <property type="match status" value="1"/>
</dbReference>
<dbReference type="PANTHER" id="PTHR43065">
    <property type="entry name" value="SENSOR HISTIDINE KINASE"/>
    <property type="match status" value="1"/>
</dbReference>
<dbReference type="RefSeq" id="WP_274050248.1">
    <property type="nucleotide sequence ID" value="NZ_CP059693.1"/>
</dbReference>
<dbReference type="Gene3D" id="3.30.565.10">
    <property type="entry name" value="Histidine kinase-like ATPase, C-terminal domain"/>
    <property type="match status" value="1"/>
</dbReference>
<dbReference type="SUPFAM" id="SSF55874">
    <property type="entry name" value="ATPase domain of HSP90 chaperone/DNA topoisomerase II/histidine kinase"/>
    <property type="match status" value="1"/>
</dbReference>
<evidence type="ECO:0000256" key="2">
    <source>
        <dbReference type="ARBA" id="ARBA00012438"/>
    </source>
</evidence>
<comment type="catalytic activity">
    <reaction evidence="1">
        <text>ATP + protein L-histidine = ADP + protein N-phospho-L-histidine.</text>
        <dbReference type="EC" id="2.7.13.3"/>
    </reaction>
</comment>
<dbReference type="Gene3D" id="1.10.287.130">
    <property type="match status" value="1"/>
</dbReference>
<proteinExistence type="predicted"/>
<protein>
    <recommendedName>
        <fullName evidence="2">histidine kinase</fullName>
        <ecNumber evidence="2">2.7.13.3</ecNumber>
    </recommendedName>
</protein>
<keyword evidence="5" id="KW-0808">Transferase</keyword>
<keyword evidence="6" id="KW-1185">Reference proteome</keyword>
<dbReference type="GO" id="GO:0016301">
    <property type="term" value="F:kinase activity"/>
    <property type="evidence" value="ECO:0007669"/>
    <property type="project" value="UniProtKB-KW"/>
</dbReference>
<evidence type="ECO:0000256" key="1">
    <source>
        <dbReference type="ARBA" id="ARBA00000085"/>
    </source>
</evidence>
<name>A0ABY7VAG2_9GAMM</name>
<dbReference type="InterPro" id="IPR005467">
    <property type="entry name" value="His_kinase_dom"/>
</dbReference>
<accession>A0ABY7VAG2</accession>
<dbReference type="PROSITE" id="PS50109">
    <property type="entry name" value="HIS_KIN"/>
    <property type="match status" value="1"/>
</dbReference>
<keyword evidence="3" id="KW-0597">Phosphoprotein</keyword>
<dbReference type="InterPro" id="IPR004358">
    <property type="entry name" value="Sig_transdc_His_kin-like_C"/>
</dbReference>